<dbReference type="Gene3D" id="1.25.10.10">
    <property type="entry name" value="Leucine-rich Repeat Variant"/>
    <property type="match status" value="1"/>
</dbReference>
<dbReference type="InterPro" id="IPR016024">
    <property type="entry name" value="ARM-type_fold"/>
</dbReference>
<evidence type="ECO:0008006" key="4">
    <source>
        <dbReference type="Google" id="ProtNLM"/>
    </source>
</evidence>
<accession>A0A821Q3P6</accession>
<protein>
    <recommendedName>
        <fullName evidence="4">TOG domain-containing protein</fullName>
    </recommendedName>
</protein>
<evidence type="ECO:0000313" key="2">
    <source>
        <dbReference type="EMBL" id="CAF4817484.1"/>
    </source>
</evidence>
<evidence type="ECO:0000256" key="1">
    <source>
        <dbReference type="SAM" id="MobiDB-lite"/>
    </source>
</evidence>
<dbReference type="AlphaFoldDB" id="A0A821Q3P6"/>
<dbReference type="InterPro" id="IPR011989">
    <property type="entry name" value="ARM-like"/>
</dbReference>
<sequence length="753" mass="84559">MEEEVEDIVGDVNYTDSQKSITASNVYSLDFTDSSSDKNYSSSKETYVIDCDDSDTSDKTYQSNTFQATFPLKDDAQTQIIAKQNNCMEATERTNRFDRDDSLQQYSLLSQEIFTQTSKTIFELAQNEKRLASTAEGLNSLQTQTSFISITENKTVEYHIQLISDKTHFNPSQLLTNSIVYNTNFVSQAIADSLEDKSSFCQESENEIEISKKNLTGETDDKIIKFVDDGSREDLAEDENTNEYENSPCDSDIAEDSLDNLYQETDQDISESSEIPKSVDNDIDDLYRKLSRCGDVGFYQDEKLEQEIPIVGILTPLTEETNVRKTSVTEISPSEETLTKNEDTKNISQITKSKSTVNPMKCSENRSHFRLPPINNFSCPNSPLNFLFSNACSNLIKTNTLPLVSDNRKERSRWKIDTNASGENPLININKDTGRYHSDTIQLPPINHGEGFIKKELQLGKVQTSDEANQDAISIKGKIRELKMTQRRPRMVSRSPSPTSTTCSPTETKLSDAAERGCEALCGELLRRLRLNSWVQALETLDELPKVLENFWPVIAEHRIAELIRQVSVHVDSARTQVSRVACHTLAAILKNTNYTKKPDFFEAIATLLVKTGSFCRPVRKAANVALDLVVCSVDVTHSVTAICVYGTGHKSALVRCATARLLVVCAAFAEGGRLLLRGRPPSAATARAHVLRALSHLLYDKNVDTRKYAERLYAMLRPLNNFEAYFLTDVDIETASRQMKKYDQIISTSKLT</sequence>
<feature type="region of interest" description="Disordered" evidence="1">
    <location>
        <begin position="229"/>
        <end position="252"/>
    </location>
</feature>
<dbReference type="SUPFAM" id="SSF48371">
    <property type="entry name" value="ARM repeat"/>
    <property type="match status" value="1"/>
</dbReference>
<comment type="caution">
    <text evidence="2">The sequence shown here is derived from an EMBL/GenBank/DDBJ whole genome shotgun (WGS) entry which is preliminary data.</text>
</comment>
<dbReference type="EMBL" id="CAJOBZ010000008">
    <property type="protein sequence ID" value="CAF4817484.1"/>
    <property type="molecule type" value="Genomic_DNA"/>
</dbReference>
<proteinExistence type="predicted"/>
<dbReference type="OrthoDB" id="63891at2759"/>
<gene>
    <name evidence="2" type="ORF">PMACD_LOCUS4404</name>
</gene>
<organism evidence="2 3">
    <name type="scientific">Pieris macdunnoughi</name>
    <dbReference type="NCBI Taxonomy" id="345717"/>
    <lineage>
        <taxon>Eukaryota</taxon>
        <taxon>Metazoa</taxon>
        <taxon>Ecdysozoa</taxon>
        <taxon>Arthropoda</taxon>
        <taxon>Hexapoda</taxon>
        <taxon>Insecta</taxon>
        <taxon>Pterygota</taxon>
        <taxon>Neoptera</taxon>
        <taxon>Endopterygota</taxon>
        <taxon>Lepidoptera</taxon>
        <taxon>Glossata</taxon>
        <taxon>Ditrysia</taxon>
        <taxon>Papilionoidea</taxon>
        <taxon>Pieridae</taxon>
        <taxon>Pierinae</taxon>
        <taxon>Pieris</taxon>
    </lineage>
</organism>
<feature type="region of interest" description="Disordered" evidence="1">
    <location>
        <begin position="485"/>
        <end position="508"/>
    </location>
</feature>
<reference evidence="2" key="1">
    <citation type="submission" date="2021-02" db="EMBL/GenBank/DDBJ databases">
        <authorList>
            <person name="Steward A R."/>
        </authorList>
    </citation>
    <scope>NUCLEOTIDE SEQUENCE</scope>
</reference>
<feature type="compositionally biased region" description="Low complexity" evidence="1">
    <location>
        <begin position="492"/>
        <end position="506"/>
    </location>
</feature>
<evidence type="ECO:0000313" key="3">
    <source>
        <dbReference type="Proteomes" id="UP000663880"/>
    </source>
</evidence>
<dbReference type="Proteomes" id="UP000663880">
    <property type="component" value="Unassembled WGS sequence"/>
</dbReference>
<name>A0A821Q3P6_9NEOP</name>
<keyword evidence="3" id="KW-1185">Reference proteome</keyword>